<feature type="transmembrane region" description="Helical" evidence="1">
    <location>
        <begin position="345"/>
        <end position="362"/>
    </location>
</feature>
<feature type="transmembrane region" description="Helical" evidence="1">
    <location>
        <begin position="150"/>
        <end position="170"/>
    </location>
</feature>
<gene>
    <name evidence="2" type="ORF">SAMN02745168_0655</name>
</gene>
<dbReference type="STRING" id="1122930.SAMN02745168_0655"/>
<feature type="transmembrane region" description="Helical" evidence="1">
    <location>
        <begin position="382"/>
        <end position="399"/>
    </location>
</feature>
<sequence length="480" mass="53347">MERQDLSRRKYPVWALAAFLILSAVPILMLGVYARASLDDYSYGLRTYQALTLGTSLPAAVWRTVSGYYMNWQGSFSGMTLMTLTPSIFGERAYWITPVVMLSSLSIGTLKLTDTVVRRFLGGNRYDALGVSLPVLFLCIQCVPSPQSAFFWWNGAVYYTFFYGMMLLLLDRFCVLAAAETNGERRKAFFTALPFAVLVGGSNYATALLSLLLSGFFLLWFFLRRRAAFFRGLGISALLAAAFLVSVLAPGNGVRQGYEEVMAPLEAASESISQAFSDLSGFYHPLIGLTLVLLIPWIWPLTKKTSFRFPWPAAFTALSFLLFAAQNAPAFYAMSDAGPDRLRNIVFYSYVLLLPANEWYWLGWLRRILSKREAGKTARGAYIAAACLLAAVLVSGNGFENLTGVRSAEALADGSAETYARERDARMAVLLDDGKIKITLQPIRTRPSLLYVGDVTRDPTDWRNQAVAWYFGKERVTLAS</sequence>
<reference evidence="2 3" key="1">
    <citation type="submission" date="2017-04" db="EMBL/GenBank/DDBJ databases">
        <authorList>
            <person name="Afonso C.L."/>
            <person name="Miller P.J."/>
            <person name="Scott M.A."/>
            <person name="Spackman E."/>
            <person name="Goraichik I."/>
            <person name="Dimitrov K.M."/>
            <person name="Suarez D.L."/>
            <person name="Swayne D.E."/>
        </authorList>
    </citation>
    <scope>NUCLEOTIDE SEQUENCE [LARGE SCALE GENOMIC DNA]</scope>
    <source>
        <strain evidence="2 3">DSM 12816</strain>
    </source>
</reference>
<dbReference type="RefSeq" id="WP_084233276.1">
    <property type="nucleotide sequence ID" value="NZ_FWXW01000001.1"/>
</dbReference>
<evidence type="ECO:0000313" key="2">
    <source>
        <dbReference type="EMBL" id="SMC39622.1"/>
    </source>
</evidence>
<dbReference type="OrthoDB" id="3194717at2"/>
<keyword evidence="1" id="KW-0472">Membrane</keyword>
<keyword evidence="1" id="KW-1133">Transmembrane helix</keyword>
<evidence type="ECO:0008006" key="4">
    <source>
        <dbReference type="Google" id="ProtNLM"/>
    </source>
</evidence>
<feature type="transmembrane region" description="Helical" evidence="1">
    <location>
        <begin position="281"/>
        <end position="299"/>
    </location>
</feature>
<keyword evidence="3" id="KW-1185">Reference proteome</keyword>
<evidence type="ECO:0000256" key="1">
    <source>
        <dbReference type="SAM" id="Phobius"/>
    </source>
</evidence>
<feature type="transmembrane region" description="Helical" evidence="1">
    <location>
        <begin position="190"/>
        <end position="223"/>
    </location>
</feature>
<feature type="transmembrane region" description="Helical" evidence="1">
    <location>
        <begin position="125"/>
        <end position="144"/>
    </location>
</feature>
<feature type="transmembrane region" description="Helical" evidence="1">
    <location>
        <begin position="93"/>
        <end position="113"/>
    </location>
</feature>
<keyword evidence="1" id="KW-0812">Transmembrane</keyword>
<evidence type="ECO:0000313" key="3">
    <source>
        <dbReference type="Proteomes" id="UP000192790"/>
    </source>
</evidence>
<dbReference type="InterPro" id="IPR045691">
    <property type="entry name" value="DUF6056"/>
</dbReference>
<feature type="transmembrane region" description="Helical" evidence="1">
    <location>
        <begin position="311"/>
        <end position="333"/>
    </location>
</feature>
<protein>
    <recommendedName>
        <fullName evidence="4">Glucosyl transferase GtrII</fullName>
    </recommendedName>
</protein>
<feature type="transmembrane region" description="Helical" evidence="1">
    <location>
        <begin position="12"/>
        <end position="34"/>
    </location>
</feature>
<accession>A0A1W1YU41</accession>
<proteinExistence type="predicted"/>
<feature type="transmembrane region" description="Helical" evidence="1">
    <location>
        <begin position="229"/>
        <end position="249"/>
    </location>
</feature>
<dbReference type="Proteomes" id="UP000192790">
    <property type="component" value="Unassembled WGS sequence"/>
</dbReference>
<name>A0A1W1YU41_9FIRM</name>
<dbReference type="EMBL" id="FWXW01000001">
    <property type="protein sequence ID" value="SMC39622.1"/>
    <property type="molecule type" value="Genomic_DNA"/>
</dbReference>
<organism evidence="2 3">
    <name type="scientific">Papillibacter cinnamivorans DSM 12816</name>
    <dbReference type="NCBI Taxonomy" id="1122930"/>
    <lineage>
        <taxon>Bacteria</taxon>
        <taxon>Bacillati</taxon>
        <taxon>Bacillota</taxon>
        <taxon>Clostridia</taxon>
        <taxon>Eubacteriales</taxon>
        <taxon>Oscillospiraceae</taxon>
        <taxon>Papillibacter</taxon>
    </lineage>
</organism>
<dbReference type="AlphaFoldDB" id="A0A1W1YU41"/>
<dbReference type="Pfam" id="PF19528">
    <property type="entry name" value="DUF6056"/>
    <property type="match status" value="1"/>
</dbReference>